<dbReference type="Gene3D" id="3.30.70.260">
    <property type="match status" value="1"/>
</dbReference>
<dbReference type="EMBL" id="JBBUTH010000005">
    <property type="protein sequence ID" value="MEK8050783.1"/>
    <property type="molecule type" value="Genomic_DNA"/>
</dbReference>
<evidence type="ECO:0000256" key="4">
    <source>
        <dbReference type="ARBA" id="ARBA00023306"/>
    </source>
</evidence>
<evidence type="ECO:0000313" key="10">
    <source>
        <dbReference type="Proteomes" id="UP001365405"/>
    </source>
</evidence>
<dbReference type="RefSeq" id="WP_341410475.1">
    <property type="nucleotide sequence ID" value="NZ_JBBUTH010000005.1"/>
</dbReference>
<dbReference type="Pfam" id="PF05209">
    <property type="entry name" value="MinC_N"/>
    <property type="match status" value="1"/>
</dbReference>
<evidence type="ECO:0000256" key="2">
    <source>
        <dbReference type="ARBA" id="ARBA00022618"/>
    </source>
</evidence>
<evidence type="ECO:0000256" key="5">
    <source>
        <dbReference type="ARBA" id="ARBA00025606"/>
    </source>
</evidence>
<dbReference type="InterPro" id="IPR016098">
    <property type="entry name" value="CAP/MinC_C"/>
</dbReference>
<keyword evidence="3 6" id="KW-0717">Septation</keyword>
<evidence type="ECO:0000259" key="8">
    <source>
        <dbReference type="Pfam" id="PF05209"/>
    </source>
</evidence>
<dbReference type="SUPFAM" id="SSF63848">
    <property type="entry name" value="Cell-division inhibitor MinC, C-terminal domain"/>
    <property type="match status" value="1"/>
</dbReference>
<feature type="domain" description="Septum formation inhibitor MinC N-terminal" evidence="8">
    <location>
        <begin position="11"/>
        <end position="83"/>
    </location>
</feature>
<gene>
    <name evidence="6 9" type="primary">minC</name>
    <name evidence="9" type="ORF">AACH10_11095</name>
</gene>
<dbReference type="NCBIfam" id="TIGR01222">
    <property type="entry name" value="minC"/>
    <property type="match status" value="1"/>
</dbReference>
<keyword evidence="2 6" id="KW-0132">Cell division</keyword>
<accession>A0ABU9CFY6</accession>
<dbReference type="PANTHER" id="PTHR34108:SF1">
    <property type="entry name" value="SEPTUM SITE-DETERMINING PROTEIN MINC"/>
    <property type="match status" value="1"/>
</dbReference>
<protein>
    <recommendedName>
        <fullName evidence="6">Probable septum site-determining protein MinC</fullName>
    </recommendedName>
</protein>
<dbReference type="InterPro" id="IPR005526">
    <property type="entry name" value="Septum_form_inhib_MinC_C"/>
</dbReference>
<comment type="similarity">
    <text evidence="1 6">Belongs to the MinC family.</text>
</comment>
<dbReference type="HAMAP" id="MF_00267">
    <property type="entry name" value="MinC"/>
    <property type="match status" value="1"/>
</dbReference>
<dbReference type="Gene3D" id="2.160.20.70">
    <property type="match status" value="1"/>
</dbReference>
<comment type="function">
    <text evidence="5 6">Cell division inhibitor that blocks the formation of polar Z ring septums. Rapidly oscillates between the poles of the cell to destabilize FtsZ filaments that have formed before they mature into polar Z rings. Prevents FtsZ polymerization.</text>
</comment>
<keyword evidence="4 6" id="KW-0131">Cell cycle</keyword>
<dbReference type="InterPro" id="IPR013033">
    <property type="entry name" value="MinC"/>
</dbReference>
<evidence type="ECO:0000313" key="9">
    <source>
        <dbReference type="EMBL" id="MEK8050783.1"/>
    </source>
</evidence>
<keyword evidence="10" id="KW-1185">Reference proteome</keyword>
<organism evidence="9 10">
    <name type="scientific">Pseudaquabacterium inlustre</name>
    <dbReference type="NCBI Taxonomy" id="2984192"/>
    <lineage>
        <taxon>Bacteria</taxon>
        <taxon>Pseudomonadati</taxon>
        <taxon>Pseudomonadota</taxon>
        <taxon>Betaproteobacteria</taxon>
        <taxon>Burkholderiales</taxon>
        <taxon>Sphaerotilaceae</taxon>
        <taxon>Pseudaquabacterium</taxon>
    </lineage>
</organism>
<evidence type="ECO:0000259" key="7">
    <source>
        <dbReference type="Pfam" id="PF03775"/>
    </source>
</evidence>
<dbReference type="Pfam" id="PF03775">
    <property type="entry name" value="MinC_C"/>
    <property type="match status" value="1"/>
</dbReference>
<evidence type="ECO:0000256" key="1">
    <source>
        <dbReference type="ARBA" id="ARBA00006291"/>
    </source>
</evidence>
<dbReference type="Proteomes" id="UP001365405">
    <property type="component" value="Unassembled WGS sequence"/>
</dbReference>
<feature type="domain" description="Septum formation inhibitor MinC C-terminal" evidence="7">
    <location>
        <begin position="159"/>
        <end position="260"/>
    </location>
</feature>
<reference evidence="9 10" key="1">
    <citation type="submission" date="2024-04" db="EMBL/GenBank/DDBJ databases">
        <title>Novel species of the genus Ideonella isolated from streams.</title>
        <authorList>
            <person name="Lu H."/>
        </authorList>
    </citation>
    <scope>NUCLEOTIDE SEQUENCE [LARGE SCALE GENOMIC DNA]</scope>
    <source>
        <strain evidence="9 10">DXS22W</strain>
    </source>
</reference>
<name>A0ABU9CFY6_9BURK</name>
<comment type="caution">
    <text evidence="9">The sequence shown here is derived from an EMBL/GenBank/DDBJ whole genome shotgun (WGS) entry which is preliminary data.</text>
</comment>
<dbReference type="PANTHER" id="PTHR34108">
    <property type="entry name" value="SEPTUM SITE-DETERMINING PROTEIN MINC"/>
    <property type="match status" value="1"/>
</dbReference>
<evidence type="ECO:0000256" key="6">
    <source>
        <dbReference type="HAMAP-Rule" id="MF_00267"/>
    </source>
</evidence>
<dbReference type="InterPro" id="IPR007874">
    <property type="entry name" value="MinC_N"/>
</dbReference>
<dbReference type="InterPro" id="IPR036145">
    <property type="entry name" value="MinC_C_sf"/>
</dbReference>
<comment type="subunit">
    <text evidence="6">Interacts with MinD and FtsZ.</text>
</comment>
<sequence>MPSAAPAKAAFDLKSTAWTLTALRLQTADVAELVQALDARFADTPGLFDDDPVVLDLSPLREAAGTLDFAALLPAIRRHRLVPIAVQGGSAAQTAAARAAGLAEALDAAPHGAAEPPTMRHEVEVREVVKEVVREVEVLKEVEVVREVPAASGAPTLVLDKPLRSGQRVYARGGDLVVLAVVSFGAEVIADGNIHVYAPLRGRAIAGARGDTTARIFSTCLEPQLVSIAGIYRTIETPLAPAVWAKPASVRLDGERIQIEPLTV</sequence>
<evidence type="ECO:0000256" key="3">
    <source>
        <dbReference type="ARBA" id="ARBA00023210"/>
    </source>
</evidence>
<proteinExistence type="inferred from homology"/>